<sequence length="315" mass="38027">MKNLPINNNSEKLNGYMSLLNLSYSQVVQYLLNKYGLANSDYFSEKSYERFLKREIKSITKGKFSRTNEGLFCHHIGEDKFENLSNIKFIKVNKYPFKYQKKDRLVYCDLFEHLILHALIAKETLGKLGLRGYKFYIKPIIEDWYIDDLEPEKEWMKTCKVKAFLSSKETKIILYNIDQIIKKADKRRQMRVFGYKDLHRRLNLNMNIKEYNNFKVKKQNMKNELKFIHIKLLKRRELIKKEKELVIKNNIFYNQYPLFRKHKIIHSVSRKSILSMLFNLKYKNIVSSKKELNSLKINDLRDELLDELHFLLEQL</sequence>
<dbReference type="AlphaFoldDB" id="A0A6V7RHH5"/>
<reference evidence="1 2" key="1">
    <citation type="submission" date="2020-07" db="EMBL/GenBank/DDBJ databases">
        <authorList>
            <person name="Criscuolo A."/>
        </authorList>
    </citation>
    <scope>NUCLEOTIDE SEQUENCE [LARGE SCALE GENOMIC DNA]</scope>
    <source>
        <strain evidence="1">CIP111649</strain>
    </source>
</reference>
<protein>
    <submittedName>
        <fullName evidence="1">Uncharacterized protein</fullName>
    </submittedName>
</protein>
<comment type="caution">
    <text evidence="1">The sequence shown here is derived from an EMBL/GenBank/DDBJ whole genome shotgun (WGS) entry which is preliminary data.</text>
</comment>
<organism evidence="1 2">
    <name type="scientific">Jeotgalicoccus meleagridis</name>
    <dbReference type="NCBI Taxonomy" id="2759181"/>
    <lineage>
        <taxon>Bacteria</taxon>
        <taxon>Bacillati</taxon>
        <taxon>Bacillota</taxon>
        <taxon>Bacilli</taxon>
        <taxon>Bacillales</taxon>
        <taxon>Staphylococcaceae</taxon>
        <taxon>Jeotgalicoccus</taxon>
    </lineage>
</organism>
<keyword evidence="2" id="KW-1185">Reference proteome</keyword>
<gene>
    <name evidence="1" type="ORF">JEODO184_01103</name>
</gene>
<dbReference type="EMBL" id="CAJEWD010000007">
    <property type="protein sequence ID" value="CAD2077042.1"/>
    <property type="molecule type" value="Genomic_DNA"/>
</dbReference>
<proteinExistence type="predicted"/>
<name>A0A6V7RHH5_9STAP</name>
<evidence type="ECO:0000313" key="1">
    <source>
        <dbReference type="EMBL" id="CAD2077042.1"/>
    </source>
</evidence>
<dbReference type="Proteomes" id="UP000589351">
    <property type="component" value="Unassembled WGS sequence"/>
</dbReference>
<evidence type="ECO:0000313" key="2">
    <source>
        <dbReference type="Proteomes" id="UP000589351"/>
    </source>
</evidence>
<accession>A0A6V7RHH5</accession>